<evidence type="ECO:0000259" key="3">
    <source>
        <dbReference type="Pfam" id="PF08028"/>
    </source>
</evidence>
<evidence type="ECO:0000256" key="1">
    <source>
        <dbReference type="ARBA" id="ARBA00023002"/>
    </source>
</evidence>
<dbReference type="InterPro" id="IPR013107">
    <property type="entry name" value="Acyl-CoA_DH_C"/>
</dbReference>
<dbReference type="PIRSF" id="PIRSF016578">
    <property type="entry name" value="HsaA"/>
    <property type="match status" value="1"/>
</dbReference>
<dbReference type="PANTHER" id="PTHR43884">
    <property type="entry name" value="ACYL-COA DEHYDROGENASE"/>
    <property type="match status" value="1"/>
</dbReference>
<comment type="caution">
    <text evidence="4">The sequence shown here is derived from an EMBL/GenBank/DDBJ whole genome shotgun (WGS) entry which is preliminary data.</text>
</comment>
<dbReference type="InterPro" id="IPR037069">
    <property type="entry name" value="AcylCoA_DH/ox_N_sf"/>
</dbReference>
<dbReference type="RefSeq" id="WP_273926555.1">
    <property type="nucleotide sequence ID" value="NZ_JAQSIO010000003.1"/>
</dbReference>
<dbReference type="SUPFAM" id="SSF47203">
    <property type="entry name" value="Acyl-CoA dehydrogenase C-terminal domain-like"/>
    <property type="match status" value="1"/>
</dbReference>
<dbReference type="InterPro" id="IPR009100">
    <property type="entry name" value="AcylCoA_DH/oxidase_NM_dom_sf"/>
</dbReference>
<evidence type="ECO:0000259" key="2">
    <source>
        <dbReference type="Pfam" id="PF02771"/>
    </source>
</evidence>
<feature type="domain" description="Acyl-CoA dehydrogenase C-terminal" evidence="3">
    <location>
        <begin position="254"/>
        <end position="374"/>
    </location>
</feature>
<accession>A0ABT5ME79</accession>
<dbReference type="Gene3D" id="1.10.540.10">
    <property type="entry name" value="Acyl-CoA dehydrogenase/oxidase, N-terminal domain"/>
    <property type="match status" value="1"/>
</dbReference>
<organism evidence="4 5">
    <name type="scientific">Curvibacter microcysteis</name>
    <dbReference type="NCBI Taxonomy" id="3026419"/>
    <lineage>
        <taxon>Bacteria</taxon>
        <taxon>Pseudomonadati</taxon>
        <taxon>Pseudomonadota</taxon>
        <taxon>Betaproteobacteria</taxon>
        <taxon>Burkholderiales</taxon>
        <taxon>Comamonadaceae</taxon>
        <taxon>Curvibacter</taxon>
    </lineage>
</organism>
<dbReference type="InterPro" id="IPR046373">
    <property type="entry name" value="Acyl-CoA_Oxase/DH_mid-dom_sf"/>
</dbReference>
<dbReference type="Gene3D" id="1.20.140.10">
    <property type="entry name" value="Butyryl-CoA Dehydrogenase, subunit A, domain 3"/>
    <property type="match status" value="1"/>
</dbReference>
<proteinExistence type="predicted"/>
<dbReference type="Gene3D" id="2.40.110.10">
    <property type="entry name" value="Butyryl-CoA Dehydrogenase, subunit A, domain 2"/>
    <property type="match status" value="1"/>
</dbReference>
<feature type="domain" description="Acyl-CoA dehydrogenase/oxidase N-terminal" evidence="2">
    <location>
        <begin position="29"/>
        <end position="115"/>
    </location>
</feature>
<dbReference type="PANTHER" id="PTHR43884:SF12">
    <property type="entry name" value="ISOVALERYL-COA DEHYDROGENASE, MITOCHONDRIAL-RELATED"/>
    <property type="match status" value="1"/>
</dbReference>
<dbReference type="InterPro" id="IPR036250">
    <property type="entry name" value="AcylCo_DH-like_C"/>
</dbReference>
<protein>
    <submittedName>
        <fullName evidence="4">Acyl-CoA/acyl-ACP dehydrogenase</fullName>
    </submittedName>
</protein>
<dbReference type="Proteomes" id="UP001528672">
    <property type="component" value="Unassembled WGS sequence"/>
</dbReference>
<dbReference type="Pfam" id="PF08028">
    <property type="entry name" value="Acyl-CoA_dh_2"/>
    <property type="match status" value="1"/>
</dbReference>
<dbReference type="Pfam" id="PF02771">
    <property type="entry name" value="Acyl-CoA_dh_N"/>
    <property type="match status" value="1"/>
</dbReference>
<evidence type="ECO:0000313" key="4">
    <source>
        <dbReference type="EMBL" id="MDD0814887.1"/>
    </source>
</evidence>
<dbReference type="EMBL" id="JAQSIO010000003">
    <property type="protein sequence ID" value="MDD0814887.1"/>
    <property type="molecule type" value="Genomic_DNA"/>
</dbReference>
<dbReference type="InterPro" id="IPR013786">
    <property type="entry name" value="AcylCoA_DH/ox_N"/>
</dbReference>
<keyword evidence="5" id="KW-1185">Reference proteome</keyword>
<sequence>MSAVVERELTTDASASGVASDWRAGAAAIAAAAARHADAVDREGRFPAEAVQAMRDSGLLAAWVPKALGGPGHSLREIAAMCHQIGAACGASGMIFAMHQIKLSSVVHHAGSSAWYRQLQQRVVAESLLLGSVTSEVGVGGDIRRSLAAVQRDGDHFSLQKHGSVVSYGAYADALLITARADEQAPPNGQVMVTVLKDQYQLEKTGQWDAMGMRGTCSDAFMIRAQAPAEQIFEAPFADIIANTMLPVSHILWASVWFGIANSALLRVRAHLRAAMKAGGGNLPAAATQLPDLVAQMQLLHARLQSAITRFEAALATGHGPLPMSLTTDLTLLKSTMSEGCLAVVQQSLSTVGFAGYRTESPAAMGRHLRDLHSAPLMINNARLIETMSSFLLLDPLQFGLA</sequence>
<reference evidence="4 5" key="1">
    <citation type="submission" date="2023-02" db="EMBL/GenBank/DDBJ databases">
        <title>Bacterial whole genome sequence for Curvibacter sp. HBC28.</title>
        <authorList>
            <person name="Le V."/>
            <person name="Ko S.-R."/>
            <person name="Ahn C.-Y."/>
            <person name="Oh H.-M."/>
        </authorList>
    </citation>
    <scope>NUCLEOTIDE SEQUENCE [LARGE SCALE GENOMIC DNA]</scope>
    <source>
        <strain evidence="4 5">HBC28</strain>
    </source>
</reference>
<keyword evidence="1" id="KW-0560">Oxidoreductase</keyword>
<evidence type="ECO:0000313" key="5">
    <source>
        <dbReference type="Proteomes" id="UP001528672"/>
    </source>
</evidence>
<name>A0ABT5ME79_9BURK</name>
<gene>
    <name evidence="4" type="ORF">PSQ39_09630</name>
</gene>
<dbReference type="SUPFAM" id="SSF56645">
    <property type="entry name" value="Acyl-CoA dehydrogenase NM domain-like"/>
    <property type="match status" value="1"/>
</dbReference>